<gene>
    <name evidence="3" type="ORF">NQ314_000175</name>
</gene>
<dbReference type="AlphaFoldDB" id="A0AAV8ZVJ7"/>
<evidence type="ECO:0000313" key="3">
    <source>
        <dbReference type="EMBL" id="KAJ8972456.1"/>
    </source>
</evidence>
<evidence type="ECO:0000256" key="1">
    <source>
        <dbReference type="ARBA" id="ARBA00010790"/>
    </source>
</evidence>
<dbReference type="InterPro" id="IPR000172">
    <property type="entry name" value="GMC_OxRdtase_N"/>
</dbReference>
<dbReference type="SUPFAM" id="SSF54373">
    <property type="entry name" value="FAD-linked reductases, C-terminal domain"/>
    <property type="match status" value="1"/>
</dbReference>
<dbReference type="Gene3D" id="3.30.560.10">
    <property type="entry name" value="Glucose Oxidase, domain 3"/>
    <property type="match status" value="2"/>
</dbReference>
<proteinExistence type="inferred from homology"/>
<feature type="domain" description="Glucose-methanol-choline oxidoreductase N-terminal" evidence="2">
    <location>
        <begin position="19"/>
        <end position="188"/>
    </location>
</feature>
<dbReference type="GO" id="GO:0050660">
    <property type="term" value="F:flavin adenine dinucleotide binding"/>
    <property type="evidence" value="ECO:0007669"/>
    <property type="project" value="InterPro"/>
</dbReference>
<keyword evidence="4" id="KW-1185">Reference proteome</keyword>
<protein>
    <recommendedName>
        <fullName evidence="2">Glucose-methanol-choline oxidoreductase N-terminal domain-containing protein</fullName>
    </recommendedName>
</protein>
<dbReference type="GO" id="GO:0016614">
    <property type="term" value="F:oxidoreductase activity, acting on CH-OH group of donors"/>
    <property type="evidence" value="ECO:0007669"/>
    <property type="project" value="InterPro"/>
</dbReference>
<dbReference type="Pfam" id="PF00732">
    <property type="entry name" value="GMC_oxred_N"/>
    <property type="match status" value="1"/>
</dbReference>
<name>A0AAV8ZVJ7_9CUCU</name>
<sequence>MLRDCDHGIGEAGMLVGLGWSYEEVLPYYMKSERARLQNADYRYHNTNGYQGVEDVYQSPLVEAFIQAGLEIGLPNWDYSTPTSSFGVSTVQATIRNGHRDSAARSFLWPIQNRPNLDIVTSAFVTKVLIDEQTRETYGVQYEKLGKTYKVLAKREVILSAGPKEHLEEFGIPVLQDSSVGQNLHDHLTFPGLSFLINQDIDLNRDRAVANIDRYIRNSTGPWTSLGGVEGLGYIKTSHIPPNTIQTSLDHIPNVVASKSISWLKLRSGNPYDRPLLYGNYFSDPNNEDIKTFIAAIRVVQRISATAAFQKYGSRLNSRPMAGCKHLVFDSDQYWECALNLLL</sequence>
<dbReference type="PANTHER" id="PTHR11552:SF208">
    <property type="entry name" value="RE36204P-RELATED"/>
    <property type="match status" value="1"/>
</dbReference>
<accession>A0AAV8ZVJ7</accession>
<dbReference type="InterPro" id="IPR036188">
    <property type="entry name" value="FAD/NAD-bd_sf"/>
</dbReference>
<dbReference type="PANTHER" id="PTHR11552">
    <property type="entry name" value="GLUCOSE-METHANOL-CHOLINE GMC OXIDOREDUCTASE"/>
    <property type="match status" value="1"/>
</dbReference>
<comment type="similarity">
    <text evidence="1">Belongs to the GMC oxidoreductase family.</text>
</comment>
<dbReference type="InterPro" id="IPR012132">
    <property type="entry name" value="GMC_OxRdtase"/>
</dbReference>
<evidence type="ECO:0000313" key="4">
    <source>
        <dbReference type="Proteomes" id="UP001162156"/>
    </source>
</evidence>
<reference evidence="3" key="1">
    <citation type="journal article" date="2023" name="Insect Mol. Biol.">
        <title>Genome sequencing provides insights into the evolution of gene families encoding plant cell wall-degrading enzymes in longhorned beetles.</title>
        <authorList>
            <person name="Shin N.R."/>
            <person name="Okamura Y."/>
            <person name="Kirsch R."/>
            <person name="Pauchet Y."/>
        </authorList>
    </citation>
    <scope>NUCLEOTIDE SEQUENCE</scope>
    <source>
        <strain evidence="3">RBIC_L_NR</strain>
    </source>
</reference>
<dbReference type="SUPFAM" id="SSF51905">
    <property type="entry name" value="FAD/NAD(P)-binding domain"/>
    <property type="match status" value="1"/>
</dbReference>
<comment type="caution">
    <text evidence="3">The sequence shown here is derived from an EMBL/GenBank/DDBJ whole genome shotgun (WGS) entry which is preliminary data.</text>
</comment>
<dbReference type="EMBL" id="JANEYF010000062">
    <property type="protein sequence ID" value="KAJ8972456.1"/>
    <property type="molecule type" value="Genomic_DNA"/>
</dbReference>
<organism evidence="3 4">
    <name type="scientific">Rhamnusium bicolor</name>
    <dbReference type="NCBI Taxonomy" id="1586634"/>
    <lineage>
        <taxon>Eukaryota</taxon>
        <taxon>Metazoa</taxon>
        <taxon>Ecdysozoa</taxon>
        <taxon>Arthropoda</taxon>
        <taxon>Hexapoda</taxon>
        <taxon>Insecta</taxon>
        <taxon>Pterygota</taxon>
        <taxon>Neoptera</taxon>
        <taxon>Endopterygota</taxon>
        <taxon>Coleoptera</taxon>
        <taxon>Polyphaga</taxon>
        <taxon>Cucujiformia</taxon>
        <taxon>Chrysomeloidea</taxon>
        <taxon>Cerambycidae</taxon>
        <taxon>Lepturinae</taxon>
        <taxon>Rhagiini</taxon>
        <taxon>Rhamnusium</taxon>
    </lineage>
</organism>
<dbReference type="Proteomes" id="UP001162156">
    <property type="component" value="Unassembled WGS sequence"/>
</dbReference>
<dbReference type="Gene3D" id="3.50.50.60">
    <property type="entry name" value="FAD/NAD(P)-binding domain"/>
    <property type="match status" value="1"/>
</dbReference>
<evidence type="ECO:0000259" key="2">
    <source>
        <dbReference type="Pfam" id="PF00732"/>
    </source>
</evidence>